<dbReference type="PANTHER" id="PTHR13939">
    <property type="entry name" value="NICOTINAMIDE-NUCLEOTIDE AMIDOHYDROLASE PNCC"/>
    <property type="match status" value="1"/>
</dbReference>
<dbReference type="InterPro" id="IPR036653">
    <property type="entry name" value="CinA-like_C"/>
</dbReference>
<dbReference type="OrthoDB" id="9801454at2"/>
<dbReference type="SMART" id="SM00852">
    <property type="entry name" value="MoCF_biosynth"/>
    <property type="match status" value="1"/>
</dbReference>
<dbReference type="Proteomes" id="UP000198734">
    <property type="component" value="Unassembled WGS sequence"/>
</dbReference>
<dbReference type="InterPro" id="IPR008136">
    <property type="entry name" value="CinA_C"/>
</dbReference>
<reference evidence="4" key="1">
    <citation type="submission" date="2016-10" db="EMBL/GenBank/DDBJ databases">
        <authorList>
            <person name="Varghese N."/>
            <person name="Submissions S."/>
        </authorList>
    </citation>
    <scope>NUCLEOTIDE SEQUENCE [LARGE SCALE GENOMIC DNA]</scope>
    <source>
        <strain evidence="4">DSM 11706</strain>
    </source>
</reference>
<dbReference type="InterPro" id="IPR050101">
    <property type="entry name" value="CinA"/>
</dbReference>
<dbReference type="NCBIfam" id="TIGR00199">
    <property type="entry name" value="PncC_domain"/>
    <property type="match status" value="1"/>
</dbReference>
<dbReference type="HAMAP" id="MF_00226_B">
    <property type="entry name" value="CinA_B"/>
    <property type="match status" value="1"/>
</dbReference>
<evidence type="ECO:0000313" key="4">
    <source>
        <dbReference type="Proteomes" id="UP000198734"/>
    </source>
</evidence>
<proteinExistence type="inferred from homology"/>
<sequence length="418" mass="45881">MKAEIIAVGSELLLGQISNTNARFISTQLAEIGLDVYYHTVVGDNADRLVESIKIAEKRADLIIFTGGLGPTKDDLTKETIAKHLGLSLVLDNHAIIYIEDFFKRMGRKMTDNNKKQALVLEGSTVLENKHGMAPGMLLTTESHSYMLLPGPPKEMEPMFQFEAKPLLPKLLLDENVIMSHVIRFYGIGEAELETEVQDLLDNQTNPTLAPLASDGEVTLRLTAKSNSEDEAWKKIEELQAEILNRVGKFVYGYNNDSLPSKLREILIENDLTISAAESMTAGLFQSELAAVPGMGEALVGGMITYTEDVKIKQLGVDAAIIEKYSVVSSECAEQMALKVKEKFQTDIGVGITGAAGPDGHGGQPAGTIWIGIALGDLKPVTYKLNLSGLRNTNRIRTVKFTIYYLIRLLREQTLSKI</sequence>
<dbReference type="InterPro" id="IPR008135">
    <property type="entry name" value="Competence-induced_CinA"/>
</dbReference>
<dbReference type="RefSeq" id="WP_093535029.1">
    <property type="nucleotide sequence ID" value="NZ_FOXU01000001.1"/>
</dbReference>
<feature type="domain" description="MoaB/Mog" evidence="2">
    <location>
        <begin position="4"/>
        <end position="170"/>
    </location>
</feature>
<dbReference type="Gene3D" id="3.40.980.10">
    <property type="entry name" value="MoaB/Mog-like domain"/>
    <property type="match status" value="1"/>
</dbReference>
<dbReference type="PANTHER" id="PTHR13939:SF0">
    <property type="entry name" value="NMN AMIDOHYDROLASE-LIKE PROTEIN YFAY"/>
    <property type="match status" value="1"/>
</dbReference>
<dbReference type="PIRSF" id="PIRSF006728">
    <property type="entry name" value="CinA"/>
    <property type="match status" value="1"/>
</dbReference>
<dbReference type="SUPFAM" id="SSF142433">
    <property type="entry name" value="CinA-like"/>
    <property type="match status" value="1"/>
</dbReference>
<accession>A0A1I5W927</accession>
<dbReference type="CDD" id="cd00885">
    <property type="entry name" value="cinA"/>
    <property type="match status" value="1"/>
</dbReference>
<protein>
    <recommendedName>
        <fullName evidence="1">Putative competence-damage inducible protein</fullName>
    </recommendedName>
</protein>
<name>A0A1I5W927_9BACI</name>
<dbReference type="STRING" id="126156.SAMN05421670_1163"/>
<dbReference type="NCBIfam" id="NF001813">
    <property type="entry name" value="PRK00549.1"/>
    <property type="match status" value="1"/>
</dbReference>
<dbReference type="InterPro" id="IPR001453">
    <property type="entry name" value="MoaB/Mog_dom"/>
</dbReference>
<dbReference type="NCBIfam" id="TIGR00200">
    <property type="entry name" value="cinA_nterm"/>
    <property type="match status" value="1"/>
</dbReference>
<dbReference type="Gene3D" id="3.30.70.2860">
    <property type="match status" value="1"/>
</dbReference>
<dbReference type="Pfam" id="PF02464">
    <property type="entry name" value="CinA"/>
    <property type="match status" value="1"/>
</dbReference>
<evidence type="ECO:0000259" key="2">
    <source>
        <dbReference type="SMART" id="SM00852"/>
    </source>
</evidence>
<dbReference type="EMBL" id="FOXU01000001">
    <property type="protein sequence ID" value="SFQ16298.1"/>
    <property type="molecule type" value="Genomic_DNA"/>
</dbReference>
<dbReference type="AlphaFoldDB" id="A0A1I5W927"/>
<organism evidence="3 4">
    <name type="scientific">Psychrobacillus psychrotolerans</name>
    <dbReference type="NCBI Taxonomy" id="126156"/>
    <lineage>
        <taxon>Bacteria</taxon>
        <taxon>Bacillati</taxon>
        <taxon>Bacillota</taxon>
        <taxon>Bacilli</taxon>
        <taxon>Bacillales</taxon>
        <taxon>Bacillaceae</taxon>
        <taxon>Psychrobacillus</taxon>
    </lineage>
</organism>
<gene>
    <name evidence="1" type="primary">cinA</name>
    <name evidence="3" type="ORF">SAMN05421670_1163</name>
</gene>
<dbReference type="Pfam" id="PF00994">
    <property type="entry name" value="MoCF_biosynth"/>
    <property type="match status" value="1"/>
</dbReference>
<dbReference type="InterPro" id="IPR036425">
    <property type="entry name" value="MoaB/Mog-like_dom_sf"/>
</dbReference>
<dbReference type="InterPro" id="IPR041424">
    <property type="entry name" value="CinA_KH"/>
</dbReference>
<evidence type="ECO:0000256" key="1">
    <source>
        <dbReference type="HAMAP-Rule" id="MF_00226"/>
    </source>
</evidence>
<evidence type="ECO:0000313" key="3">
    <source>
        <dbReference type="EMBL" id="SFQ16298.1"/>
    </source>
</evidence>
<dbReference type="Gene3D" id="3.90.950.20">
    <property type="entry name" value="CinA-like"/>
    <property type="match status" value="1"/>
</dbReference>
<dbReference type="NCBIfam" id="TIGR00177">
    <property type="entry name" value="molyb_syn"/>
    <property type="match status" value="1"/>
</dbReference>
<dbReference type="Pfam" id="PF18146">
    <property type="entry name" value="CinA_KH"/>
    <property type="match status" value="1"/>
</dbReference>
<comment type="similarity">
    <text evidence="1">Belongs to the CinA family.</text>
</comment>
<keyword evidence="4" id="KW-1185">Reference proteome</keyword>
<dbReference type="SUPFAM" id="SSF53218">
    <property type="entry name" value="Molybdenum cofactor biosynthesis proteins"/>
    <property type="match status" value="1"/>
</dbReference>